<comment type="caution">
    <text evidence="1">The sequence shown here is derived from an EMBL/GenBank/DDBJ whole genome shotgun (WGS) entry which is preliminary data.</text>
</comment>
<dbReference type="STRING" id="45065.Lgee_0012"/>
<dbReference type="AlphaFoldDB" id="A0A0W0UAY6"/>
<reference evidence="1 2" key="1">
    <citation type="submission" date="2015-11" db="EMBL/GenBank/DDBJ databases">
        <title>Genomic analysis of 38 Legionella species identifies large and diverse effector repertoires.</title>
        <authorList>
            <person name="Burstein D."/>
            <person name="Amaro F."/>
            <person name="Zusman T."/>
            <person name="Lifshitz Z."/>
            <person name="Cohen O."/>
            <person name="Gilbert J.A."/>
            <person name="Pupko T."/>
            <person name="Shuman H.A."/>
            <person name="Segal G."/>
        </authorList>
    </citation>
    <scope>NUCLEOTIDE SEQUENCE [LARGE SCALE GENOMIC DNA]</scope>
    <source>
        <strain evidence="1 2">ATCC 49504</strain>
    </source>
</reference>
<dbReference type="EMBL" id="LNYC01000001">
    <property type="protein sequence ID" value="KTD04828.1"/>
    <property type="molecule type" value="Genomic_DNA"/>
</dbReference>
<sequence length="330" mass="37229">MPGDNVIITEAAFQTLHDFEKMRKALKLLNKIQKKSEQLLSLAKGNAESIEYRKGEFLAGFYRECTAAIGAFNERFSRFSGDSDEYLHCASMLLKVELYLLAMHFDSNIAVKCRTKAGAVRAIYSCTLFVAQECATQFIRGQHRTKFEREDGFDSRLTESKKLLIKFKHIVEPDASYMEDIQLTLLMAVYALKNMALPLSDAILASDMKISPPGADNLTPLEMHFLSKLSPSCKLGIPQEWRVAMLQFSRWYCQQKDDQSWLIIPLSQEQCFKIDLSCLSSLDKKFIHTPDLLFIPALKAILMQVLEVENAFDPEPSHTASSSASSSCAP</sequence>
<keyword evidence="2" id="KW-1185">Reference proteome</keyword>
<proteinExistence type="predicted"/>
<evidence type="ECO:0000313" key="1">
    <source>
        <dbReference type="EMBL" id="KTD04828.1"/>
    </source>
</evidence>
<dbReference type="RefSeq" id="WP_028387226.1">
    <property type="nucleotide sequence ID" value="NZ_CAAAHN010000003.1"/>
</dbReference>
<protein>
    <submittedName>
        <fullName evidence="1">Uncharacterized protein</fullName>
    </submittedName>
</protein>
<evidence type="ECO:0000313" key="2">
    <source>
        <dbReference type="Proteomes" id="UP000054785"/>
    </source>
</evidence>
<dbReference type="PATRIC" id="fig|45065.4.peg.14"/>
<accession>A0A0W0UAY6</accession>
<name>A0A0W0UAY6_9GAMM</name>
<dbReference type="Proteomes" id="UP000054785">
    <property type="component" value="Unassembled WGS sequence"/>
</dbReference>
<gene>
    <name evidence="1" type="ORF">Lgee_0012</name>
</gene>
<organism evidence="1 2">
    <name type="scientific">Legionella geestiana</name>
    <dbReference type="NCBI Taxonomy" id="45065"/>
    <lineage>
        <taxon>Bacteria</taxon>
        <taxon>Pseudomonadati</taxon>
        <taxon>Pseudomonadota</taxon>
        <taxon>Gammaproteobacteria</taxon>
        <taxon>Legionellales</taxon>
        <taxon>Legionellaceae</taxon>
        <taxon>Legionella</taxon>
    </lineage>
</organism>